<name>A0A653AAU7_9BACT</name>
<evidence type="ECO:0000313" key="1">
    <source>
        <dbReference type="EMBL" id="VBB45189.1"/>
    </source>
</evidence>
<accession>A0A653AAU7</accession>
<proteinExistence type="predicted"/>
<organism evidence="1">
    <name type="scientific">uncultured Paludibacter sp</name>
    <dbReference type="NCBI Taxonomy" id="497635"/>
    <lineage>
        <taxon>Bacteria</taxon>
        <taxon>Pseudomonadati</taxon>
        <taxon>Bacteroidota</taxon>
        <taxon>Bacteroidia</taxon>
        <taxon>Bacteroidales</taxon>
        <taxon>Paludibacteraceae</taxon>
        <taxon>Paludibacter</taxon>
        <taxon>environmental samples</taxon>
    </lineage>
</organism>
<sequence>MDAKKQIPEVSNHFKDFLDALIVSEYNGIRRKIINKCKINDQIFRNWKNGITAVPELAKPIINEIAGYEVFEILEN</sequence>
<dbReference type="EMBL" id="UPXZ01000024">
    <property type="protein sequence ID" value="VBB45189.1"/>
    <property type="molecule type" value="Genomic_DNA"/>
</dbReference>
<gene>
    <name evidence="1" type="ORF">TRIP_D300116</name>
</gene>
<reference evidence="1" key="1">
    <citation type="submission" date="2018-07" db="EMBL/GenBank/DDBJ databases">
        <authorList>
            <consortium name="Genoscope - CEA"/>
            <person name="William W."/>
        </authorList>
    </citation>
    <scope>NUCLEOTIDE SEQUENCE</scope>
    <source>
        <strain evidence="1">IK1</strain>
    </source>
</reference>
<dbReference type="AlphaFoldDB" id="A0A653AAU7"/>
<protein>
    <submittedName>
        <fullName evidence="1">Uncharacterized protein</fullName>
    </submittedName>
</protein>